<organism evidence="1">
    <name type="scientific">Clandestinovirus</name>
    <dbReference type="NCBI Taxonomy" id="2831644"/>
    <lineage>
        <taxon>Viruses</taxon>
    </lineage>
</organism>
<gene>
    <name evidence="1" type="ORF">KOM_12_473</name>
</gene>
<reference evidence="1" key="1">
    <citation type="submission" date="2021-06" db="EMBL/GenBank/DDBJ databases">
        <authorList>
            <person name="Rolland C."/>
        </authorList>
    </citation>
    <scope>NUCLEOTIDE SEQUENCE</scope>
    <source>
        <strain evidence="1">347.936635</strain>
    </source>
</reference>
<protein>
    <submittedName>
        <fullName evidence="1">Uncharacterized protein</fullName>
    </submittedName>
</protein>
<sequence>MPGEASCSYAYTLLVFVTHRDLYRNLHRLPVKEPPSEDWIESYFKTTGGLVEYLTEIWHVPLCFFTNRTLSNIVHVLRNHVQVDKESVNMSIHLLLQYLHWYSLHCTDSKIPLIL</sequence>
<proteinExistence type="predicted"/>
<accession>A0A8F8PKG0</accession>
<dbReference type="EMBL" id="MZ420154">
    <property type="protein sequence ID" value="QYA18741.1"/>
    <property type="molecule type" value="Genomic_DNA"/>
</dbReference>
<name>A0A8F8PKG0_9VIRU</name>
<evidence type="ECO:0000313" key="1">
    <source>
        <dbReference type="EMBL" id="QYA18741.1"/>
    </source>
</evidence>